<name>I1YFI2_METFJ</name>
<evidence type="ECO:0000313" key="3">
    <source>
        <dbReference type="Proteomes" id="UP000009145"/>
    </source>
</evidence>
<proteinExistence type="predicted"/>
<dbReference type="KEGG" id="mec:Q7C_502"/>
<dbReference type="HOGENOM" id="CLU_3100688_0_0_6"/>
<evidence type="ECO:0000256" key="1">
    <source>
        <dbReference type="SAM" id="Coils"/>
    </source>
</evidence>
<accession>I1YFI2</accession>
<evidence type="ECO:0000313" key="2">
    <source>
        <dbReference type="EMBL" id="AFJ01675.1"/>
    </source>
</evidence>
<organism evidence="2 3">
    <name type="scientific">Methylophaga frappieri (strain ATCC BAA-2434 / DSM 25690 / JAM7)</name>
    <dbReference type="NCBI Taxonomy" id="754477"/>
    <lineage>
        <taxon>Bacteria</taxon>
        <taxon>Pseudomonadati</taxon>
        <taxon>Pseudomonadota</taxon>
        <taxon>Gammaproteobacteria</taxon>
        <taxon>Thiotrichales</taxon>
        <taxon>Piscirickettsiaceae</taxon>
        <taxon>Methylophaga</taxon>
    </lineage>
</organism>
<dbReference type="InterPro" id="IPR020911">
    <property type="entry name" value="UPF0325"/>
</dbReference>
<protein>
    <submittedName>
        <fullName evidence="2">Uncharacterized protein</fullName>
    </submittedName>
</protein>
<keyword evidence="3" id="KW-1185">Reference proteome</keyword>
<dbReference type="Pfam" id="PF11944">
    <property type="entry name" value="DUF3461"/>
    <property type="match status" value="1"/>
</dbReference>
<gene>
    <name evidence="2" type="ordered locus">Q7C_502</name>
</gene>
<reference evidence="2 3" key="1">
    <citation type="journal article" date="2012" name="J. Bacteriol.">
        <title>Complete genome sequences of Methylophaga sp. strain JAM1 and Methylophaga sp. strain JAM7.</title>
        <authorList>
            <person name="Villeneuve C."/>
            <person name="Martineau C."/>
            <person name="Mauffrey F."/>
            <person name="Villemur R."/>
        </authorList>
    </citation>
    <scope>NUCLEOTIDE SEQUENCE [LARGE SCALE GENOMIC DNA]</scope>
    <source>
        <strain evidence="2 3">JAM7</strain>
    </source>
</reference>
<dbReference type="Proteomes" id="UP000009145">
    <property type="component" value="Chromosome"/>
</dbReference>
<keyword evidence="1" id="KW-0175">Coiled coil</keyword>
<sequence length="51" mass="6034">MLTKVMAELDDVVDQEQQELEAKNKILSDLRHLEKVVKQKIEEIEEQLDKL</sequence>
<dbReference type="EMBL" id="CP003380">
    <property type="protein sequence ID" value="AFJ01675.1"/>
    <property type="molecule type" value="Genomic_DNA"/>
</dbReference>
<feature type="coiled-coil region" evidence="1">
    <location>
        <begin position="6"/>
        <end position="50"/>
    </location>
</feature>
<dbReference type="PATRIC" id="fig|754477.3.peg.496"/>
<dbReference type="AlphaFoldDB" id="I1YFI2"/>